<gene>
    <name evidence="1" type="ORF">METZ01_LOCUS305114</name>
</gene>
<proteinExistence type="predicted"/>
<name>A0A382MUN3_9ZZZZ</name>
<sequence length="27" mass="2757">MPGEQSLFGIPPNYHGGGKFVGALVLA</sequence>
<accession>A0A382MUN3</accession>
<dbReference type="EMBL" id="UINC01095846">
    <property type="protein sequence ID" value="SVC52260.1"/>
    <property type="molecule type" value="Genomic_DNA"/>
</dbReference>
<reference evidence="1" key="1">
    <citation type="submission" date="2018-05" db="EMBL/GenBank/DDBJ databases">
        <authorList>
            <person name="Lanie J.A."/>
            <person name="Ng W.-L."/>
            <person name="Kazmierczak K.M."/>
            <person name="Andrzejewski T.M."/>
            <person name="Davidsen T.M."/>
            <person name="Wayne K.J."/>
            <person name="Tettelin H."/>
            <person name="Glass J.I."/>
            <person name="Rusch D."/>
            <person name="Podicherti R."/>
            <person name="Tsui H.-C.T."/>
            <person name="Winkler M.E."/>
        </authorList>
    </citation>
    <scope>NUCLEOTIDE SEQUENCE</scope>
</reference>
<protein>
    <submittedName>
        <fullName evidence="1">Uncharacterized protein</fullName>
    </submittedName>
</protein>
<organism evidence="1">
    <name type="scientific">marine metagenome</name>
    <dbReference type="NCBI Taxonomy" id="408172"/>
    <lineage>
        <taxon>unclassified sequences</taxon>
        <taxon>metagenomes</taxon>
        <taxon>ecological metagenomes</taxon>
    </lineage>
</organism>
<dbReference type="AlphaFoldDB" id="A0A382MUN3"/>
<evidence type="ECO:0000313" key="1">
    <source>
        <dbReference type="EMBL" id="SVC52260.1"/>
    </source>
</evidence>